<evidence type="ECO:0000313" key="4">
    <source>
        <dbReference type="Proteomes" id="UP001597510"/>
    </source>
</evidence>
<dbReference type="Pfam" id="PF13087">
    <property type="entry name" value="AAA_12"/>
    <property type="match status" value="1"/>
</dbReference>
<evidence type="ECO:0000259" key="1">
    <source>
        <dbReference type="Pfam" id="PF13086"/>
    </source>
</evidence>
<dbReference type="CDD" id="cd18808">
    <property type="entry name" value="SF1_C_Upf1"/>
    <property type="match status" value="1"/>
</dbReference>
<dbReference type="RefSeq" id="WP_340239396.1">
    <property type="nucleotide sequence ID" value="NZ_JBBEWC010000012.1"/>
</dbReference>
<feature type="domain" description="DNA2/NAM7 helicase-like C-terminal" evidence="2">
    <location>
        <begin position="257"/>
        <end position="460"/>
    </location>
</feature>
<proteinExistence type="predicted"/>
<dbReference type="Gene3D" id="3.40.50.300">
    <property type="entry name" value="P-loop containing nucleotide triphosphate hydrolases"/>
    <property type="match status" value="2"/>
</dbReference>
<protein>
    <submittedName>
        <fullName evidence="3">AAA domain-containing protein</fullName>
    </submittedName>
</protein>
<dbReference type="PANTHER" id="PTHR10887">
    <property type="entry name" value="DNA2/NAM7 HELICASE FAMILY"/>
    <property type="match status" value="1"/>
</dbReference>
<sequence>MVEPAYSILSDHCKLKNIARDIDTDSLLSKISTSLKNPLNNSQKHVFNYSFKNRITLLWGPPGTGKTMTLASIVLGWIEYANENKIGINIGLGSSNWNAIDNLLLEIYDLICNRNQNIIGYSKDIIMSRIRSKSGEDFVHDKITDVIVYSQEASILKSKIEENKLITINGSTWKQLYNFSKDNKNSPANHKKWFDVILLDESSQIKVEHALAYFTYLKEDFNLVLAGDDKQLGPIHGFQMQDKQSGLFDCIYTFMKQTHKIEPQTIIDNYRSNIYINDWPNKRFYLGKLESKNPNKVLNINLPSVKPDEWPHALLWDDIFLKILDPNLPIIVITYPSSIYTVSNIFEAQIIASLCYLYKLSLSEEISSADFATKKIGIVTPHRAQRSLIHNLLSDQNITTENDSFVDTVDRFQGQERDLIMSSYTVSDKDFVTSEDEFILDPRRFNVSLTRAKSKFIMIISDALINYLPNDKKVAEDASHLQMFVLKFCKNEEKKTINILNSNRLESVDIIVRYP</sequence>
<dbReference type="InterPro" id="IPR027417">
    <property type="entry name" value="P-loop_NTPase"/>
</dbReference>
<dbReference type="EMBL" id="JBHULC010000027">
    <property type="protein sequence ID" value="MFD2523078.1"/>
    <property type="molecule type" value="Genomic_DNA"/>
</dbReference>
<feature type="domain" description="DNA2/NAM7 helicase helicase" evidence="1">
    <location>
        <begin position="39"/>
        <end position="166"/>
    </location>
</feature>
<organism evidence="3 4">
    <name type="scientific">Emticicia soli</name>
    <dbReference type="NCBI Taxonomy" id="2027878"/>
    <lineage>
        <taxon>Bacteria</taxon>
        <taxon>Pseudomonadati</taxon>
        <taxon>Bacteroidota</taxon>
        <taxon>Cytophagia</taxon>
        <taxon>Cytophagales</taxon>
        <taxon>Leadbetterellaceae</taxon>
        <taxon>Emticicia</taxon>
    </lineage>
</organism>
<evidence type="ECO:0000259" key="2">
    <source>
        <dbReference type="Pfam" id="PF13087"/>
    </source>
</evidence>
<dbReference type="PANTHER" id="PTHR10887:SF495">
    <property type="entry name" value="HELICASE SENATAXIN ISOFORM X1-RELATED"/>
    <property type="match status" value="1"/>
</dbReference>
<dbReference type="Proteomes" id="UP001597510">
    <property type="component" value="Unassembled WGS sequence"/>
</dbReference>
<keyword evidence="4" id="KW-1185">Reference proteome</keyword>
<accession>A0ABW5JBV0</accession>
<gene>
    <name evidence="3" type="ORF">ACFSR2_19430</name>
</gene>
<dbReference type="InterPro" id="IPR041677">
    <property type="entry name" value="DNA2/NAM7_AAA_11"/>
</dbReference>
<comment type="caution">
    <text evidence="3">The sequence shown here is derived from an EMBL/GenBank/DDBJ whole genome shotgun (WGS) entry which is preliminary data.</text>
</comment>
<dbReference type="Pfam" id="PF13086">
    <property type="entry name" value="AAA_11"/>
    <property type="match status" value="1"/>
</dbReference>
<name>A0ABW5JBV0_9BACT</name>
<reference evidence="4" key="1">
    <citation type="journal article" date="2019" name="Int. J. Syst. Evol. Microbiol.">
        <title>The Global Catalogue of Microorganisms (GCM) 10K type strain sequencing project: providing services to taxonomists for standard genome sequencing and annotation.</title>
        <authorList>
            <consortium name="The Broad Institute Genomics Platform"/>
            <consortium name="The Broad Institute Genome Sequencing Center for Infectious Disease"/>
            <person name="Wu L."/>
            <person name="Ma J."/>
        </authorList>
    </citation>
    <scope>NUCLEOTIDE SEQUENCE [LARGE SCALE GENOMIC DNA]</scope>
    <source>
        <strain evidence="4">KCTC 52344</strain>
    </source>
</reference>
<evidence type="ECO:0000313" key="3">
    <source>
        <dbReference type="EMBL" id="MFD2523078.1"/>
    </source>
</evidence>
<dbReference type="InterPro" id="IPR045055">
    <property type="entry name" value="DNA2/NAM7-like"/>
</dbReference>
<dbReference type="InterPro" id="IPR047187">
    <property type="entry name" value="SF1_C_Upf1"/>
</dbReference>
<dbReference type="SUPFAM" id="SSF52540">
    <property type="entry name" value="P-loop containing nucleoside triphosphate hydrolases"/>
    <property type="match status" value="1"/>
</dbReference>
<dbReference type="InterPro" id="IPR041679">
    <property type="entry name" value="DNA2/NAM7-like_C"/>
</dbReference>